<dbReference type="InterPro" id="IPR007122">
    <property type="entry name" value="Villin/Gelsolin"/>
</dbReference>
<evidence type="ECO:0000313" key="4">
    <source>
        <dbReference type="EMBL" id="CAG5078957.1"/>
    </source>
</evidence>
<name>A0ABN7RNI7_OIKDI</name>
<feature type="compositionally biased region" description="Basic and acidic residues" evidence="2">
    <location>
        <begin position="110"/>
        <end position="119"/>
    </location>
</feature>
<evidence type="ECO:0000256" key="1">
    <source>
        <dbReference type="ARBA" id="ARBA00023203"/>
    </source>
</evidence>
<dbReference type="InterPro" id="IPR007123">
    <property type="entry name" value="Gelsolin-like_dom"/>
</dbReference>
<evidence type="ECO:0000256" key="2">
    <source>
        <dbReference type="SAM" id="MobiDB-lite"/>
    </source>
</evidence>
<dbReference type="PANTHER" id="PTHR11977">
    <property type="entry name" value="VILLIN"/>
    <property type="match status" value="1"/>
</dbReference>
<evidence type="ECO:0000259" key="3">
    <source>
        <dbReference type="Pfam" id="PF00626"/>
    </source>
</evidence>
<feature type="compositionally biased region" description="Polar residues" evidence="2">
    <location>
        <begin position="49"/>
        <end position="60"/>
    </location>
</feature>
<accession>A0ABN7RNI7</accession>
<proteinExistence type="predicted"/>
<dbReference type="Proteomes" id="UP001158576">
    <property type="component" value="Chromosome PAR"/>
</dbReference>
<feature type="region of interest" description="Disordered" evidence="2">
    <location>
        <begin position="224"/>
        <end position="273"/>
    </location>
</feature>
<protein>
    <submittedName>
        <fullName evidence="4">Oidioi.mRNA.OKI2018_I69.PAR.g9133.t1.cds</fullName>
    </submittedName>
</protein>
<dbReference type="Pfam" id="PF00626">
    <property type="entry name" value="Gelsolin"/>
    <property type="match status" value="1"/>
</dbReference>
<dbReference type="InterPro" id="IPR029006">
    <property type="entry name" value="ADF-H/Gelsolin-like_dom_sf"/>
</dbReference>
<feature type="compositionally biased region" description="Basic residues" evidence="2">
    <location>
        <begin position="239"/>
        <end position="248"/>
    </location>
</feature>
<reference evidence="4 5" key="1">
    <citation type="submission" date="2021-04" db="EMBL/GenBank/DDBJ databases">
        <authorList>
            <person name="Bliznina A."/>
        </authorList>
    </citation>
    <scope>NUCLEOTIDE SEQUENCE [LARGE SCALE GENOMIC DNA]</scope>
</reference>
<dbReference type="PANTHER" id="PTHR11977:SF45">
    <property type="entry name" value="SUPERVILLIN"/>
    <property type="match status" value="1"/>
</dbReference>
<feature type="region of interest" description="Disordered" evidence="2">
    <location>
        <begin position="110"/>
        <end position="147"/>
    </location>
</feature>
<keyword evidence="5" id="KW-1185">Reference proteome</keyword>
<dbReference type="SMART" id="SM00262">
    <property type="entry name" value="GEL"/>
    <property type="match status" value="2"/>
</dbReference>
<dbReference type="Gene3D" id="3.40.20.10">
    <property type="entry name" value="Severin"/>
    <property type="match status" value="2"/>
</dbReference>
<evidence type="ECO:0000313" key="5">
    <source>
        <dbReference type="Proteomes" id="UP001158576"/>
    </source>
</evidence>
<feature type="compositionally biased region" description="Low complexity" evidence="2">
    <location>
        <begin position="20"/>
        <end position="31"/>
    </location>
</feature>
<feature type="region of interest" description="Disordered" evidence="2">
    <location>
        <begin position="1"/>
        <end position="72"/>
    </location>
</feature>
<feature type="domain" description="Gelsolin-like" evidence="3">
    <location>
        <begin position="334"/>
        <end position="393"/>
    </location>
</feature>
<feature type="compositionally biased region" description="Polar residues" evidence="2">
    <location>
        <begin position="120"/>
        <end position="145"/>
    </location>
</feature>
<gene>
    <name evidence="4" type="ORF">OKIOD_LOCUS691</name>
</gene>
<organism evidence="4 5">
    <name type="scientific">Oikopleura dioica</name>
    <name type="common">Tunicate</name>
    <dbReference type="NCBI Taxonomy" id="34765"/>
    <lineage>
        <taxon>Eukaryota</taxon>
        <taxon>Metazoa</taxon>
        <taxon>Chordata</taxon>
        <taxon>Tunicata</taxon>
        <taxon>Appendicularia</taxon>
        <taxon>Copelata</taxon>
        <taxon>Oikopleuridae</taxon>
        <taxon>Oikopleura</taxon>
    </lineage>
</organism>
<sequence length="886" mass="99990">MSDQVKISGTLMERQKALEKSQQSWKNSQQKANIVPQNKLSDRLAGLQKNATWQKKSSSDPLPVSSGKLSDRLAQCQENAKYKEKKMEVQSAGNLNKKLDLLNAAESNWKKKVEHKDHQSLSTSAKAQKSGNKFSKTPSRTTSLPVKSVIKPQTIKLSKNSEARSKSLSEDISDLEKLATRKGEDSVSLKVTRNQKIPKFDESILDEILSPSFKENVQPAKDAEDFSFIPQSPPPKITRLSKPRRKRPAREQNRNPLRSAPIGEDNYTEEKTNLSEKMSGKVFTNSALAGLAAKEDINAVKLKSKNDRLLADDSPYKHPMLIKLKGRKRAFPFVVPCSISSLTNDDSFILITQSTVFVFLSEFSNIVEKAKAKDFARFVCQTSDLGTKNPVYKLVSAKTNEFWKILGGKMEDIEEVKYDPDMADDDFEAECFSNSRVWEVIKAENEDSAMLKPVENQWGRSPSQKDLESEKIFVFEFGAEIYTWIGAKAQYRLRTKAKELVNYLIANYYGESDLESMIIGRVTEHRETSLFSEKFVDWIRPNQENVLLPIAERNKLNIQIIDYKPVTPDLDTETPDYPLTEGKFNVSGGDGEIVGDDGRIMKISTISYEKLTPMNGKLKTISKSTLTSEDVVLVIWKFSIAGTGKWFGKQMKSVRNQQDLPKGSQKEVLFLWGGTEASELLLGEAALLAQDLGLGVTHNLKPGMEPKAFLKAWSGRLTIEKSANSGDKLYTNCDSLTMEVTCDKESVRHGMNFFYRKEGGRRVQMGSGGPSWFSETPKEPVEKVEKLWSAENFKDRIVAIELPSRKIWKNYPYELSQLTSLSLLMTNIRIYIISDTPKTEGSHAQDFQKRVECVREIAKNISNGKTIKKIEKSTLPHRFKCLFPPV</sequence>
<dbReference type="SUPFAM" id="SSF55753">
    <property type="entry name" value="Actin depolymerizing proteins"/>
    <property type="match status" value="3"/>
</dbReference>
<keyword evidence="1" id="KW-0009">Actin-binding</keyword>
<dbReference type="EMBL" id="OU015568">
    <property type="protein sequence ID" value="CAG5078957.1"/>
    <property type="molecule type" value="Genomic_DNA"/>
</dbReference>